<dbReference type="InterPro" id="IPR044508">
    <property type="entry name" value="At5g50450/At1g67340-like"/>
</dbReference>
<accession>A0A166JLD3</accession>
<dbReference type="STRING" id="436010.A0A166JLD3"/>
<organism evidence="6 7">
    <name type="scientific">Athelia psychrophila</name>
    <dbReference type="NCBI Taxonomy" id="1759441"/>
    <lineage>
        <taxon>Eukaryota</taxon>
        <taxon>Fungi</taxon>
        <taxon>Dikarya</taxon>
        <taxon>Basidiomycota</taxon>
        <taxon>Agaricomycotina</taxon>
        <taxon>Agaricomycetes</taxon>
        <taxon>Agaricomycetidae</taxon>
        <taxon>Atheliales</taxon>
        <taxon>Atheliaceae</taxon>
        <taxon>Athelia</taxon>
    </lineage>
</organism>
<feature type="domain" description="MYND-type" evidence="5">
    <location>
        <begin position="401"/>
        <end position="443"/>
    </location>
</feature>
<dbReference type="Gene3D" id="6.10.140.2220">
    <property type="match status" value="1"/>
</dbReference>
<evidence type="ECO:0000256" key="3">
    <source>
        <dbReference type="ARBA" id="ARBA00022833"/>
    </source>
</evidence>
<dbReference type="PROSITE" id="PS50865">
    <property type="entry name" value="ZF_MYND_2"/>
    <property type="match status" value="1"/>
</dbReference>
<dbReference type="OrthoDB" id="3040823at2759"/>
<dbReference type="InterPro" id="IPR002893">
    <property type="entry name" value="Znf_MYND"/>
</dbReference>
<keyword evidence="3" id="KW-0862">Zinc</keyword>
<keyword evidence="7" id="KW-1185">Reference proteome</keyword>
<proteinExistence type="predicted"/>
<dbReference type="Pfam" id="PF01753">
    <property type="entry name" value="zf-MYND"/>
    <property type="match status" value="1"/>
</dbReference>
<dbReference type="PANTHER" id="PTHR46758">
    <property type="entry name" value="MYND DOMAIN-CONTAINING"/>
    <property type="match status" value="1"/>
</dbReference>
<evidence type="ECO:0000256" key="2">
    <source>
        <dbReference type="ARBA" id="ARBA00022771"/>
    </source>
</evidence>
<evidence type="ECO:0000313" key="7">
    <source>
        <dbReference type="Proteomes" id="UP000076532"/>
    </source>
</evidence>
<sequence length="585" mass="65078">MDEAAIITKLKKAPKTVLDAARNDSISALMELAMYWHRVPELLDMGVLEVYYGRLDASEAPDSEASESLASTRAFASLLGFTNLGILGNDKAGRQAAERLLQAWPGIFKWAFYFFTSRVKSTAQPPQIRRNAVRLAALETPGAVEMATFIWFFEDSIPAPSMLKFPICTMALDSLLRMGDVGNLNRVMAASGGNADGIAKLVMKRIKIEMRKPAIETMHATPSIHLLGKFSHPPQHLLRYAFVAHGAVGTMTHLLLACITQMATSQTECHHQVIMGCFVYIRNAPQSNCTDGFKWVLEAVKAGLLLAFVNASPHYSMMPPRHQEYILEIIELIVPRYLVYRTVINNVHAALAIAQASPYIASVFQSPAKGVWEAFVRVAKDRKAFERQSVVPQGQFLVCDNSKCLKTALRAQFRKCSACGHMNYCSKECQTMAWKEGDHKTVCKLKQRERIDHRSISNTDALFIYKLSFCDAVQNLAHIKTKAACTYPGMPLYELVVNIDYMCHPERYAVSPLAGYRPGGTQEPRQAALLDMVREDPRQWMVVEAMVAHGGGGRRLMSARANVWELPPDTLGELYDEGGLSAEVD</sequence>
<dbReference type="Proteomes" id="UP000076532">
    <property type="component" value="Unassembled WGS sequence"/>
</dbReference>
<dbReference type="SUPFAM" id="SSF144232">
    <property type="entry name" value="HIT/MYND zinc finger-like"/>
    <property type="match status" value="1"/>
</dbReference>
<keyword evidence="1" id="KW-0479">Metal-binding</keyword>
<gene>
    <name evidence="6" type="ORF">FIBSPDRAFT_954168</name>
</gene>
<evidence type="ECO:0000256" key="4">
    <source>
        <dbReference type="PROSITE-ProRule" id="PRU00134"/>
    </source>
</evidence>
<evidence type="ECO:0000256" key="1">
    <source>
        <dbReference type="ARBA" id="ARBA00022723"/>
    </source>
</evidence>
<reference evidence="6 7" key="1">
    <citation type="journal article" date="2016" name="Mol. Biol. Evol.">
        <title>Comparative Genomics of Early-Diverging Mushroom-Forming Fungi Provides Insights into the Origins of Lignocellulose Decay Capabilities.</title>
        <authorList>
            <person name="Nagy L.G."/>
            <person name="Riley R."/>
            <person name="Tritt A."/>
            <person name="Adam C."/>
            <person name="Daum C."/>
            <person name="Floudas D."/>
            <person name="Sun H."/>
            <person name="Yadav J.S."/>
            <person name="Pangilinan J."/>
            <person name="Larsson K.H."/>
            <person name="Matsuura K."/>
            <person name="Barry K."/>
            <person name="Labutti K."/>
            <person name="Kuo R."/>
            <person name="Ohm R.A."/>
            <person name="Bhattacharya S.S."/>
            <person name="Shirouzu T."/>
            <person name="Yoshinaga Y."/>
            <person name="Martin F.M."/>
            <person name="Grigoriev I.V."/>
            <person name="Hibbett D.S."/>
        </authorList>
    </citation>
    <scope>NUCLEOTIDE SEQUENCE [LARGE SCALE GENOMIC DNA]</scope>
    <source>
        <strain evidence="6 7">CBS 109695</strain>
    </source>
</reference>
<keyword evidence="2 4" id="KW-0863">Zinc-finger</keyword>
<evidence type="ECO:0000259" key="5">
    <source>
        <dbReference type="PROSITE" id="PS50865"/>
    </source>
</evidence>
<dbReference type="PANTHER" id="PTHR46758:SF2">
    <property type="entry name" value="OJ1485_B09.11 PROTEIN"/>
    <property type="match status" value="1"/>
</dbReference>
<evidence type="ECO:0000313" key="6">
    <source>
        <dbReference type="EMBL" id="KZP20990.1"/>
    </source>
</evidence>
<dbReference type="AlphaFoldDB" id="A0A166JLD3"/>
<name>A0A166JLD3_9AGAM</name>
<protein>
    <recommendedName>
        <fullName evidence="5">MYND-type domain-containing protein</fullName>
    </recommendedName>
</protein>
<dbReference type="EMBL" id="KV417551">
    <property type="protein sequence ID" value="KZP20990.1"/>
    <property type="molecule type" value="Genomic_DNA"/>
</dbReference>
<dbReference type="GO" id="GO:0008270">
    <property type="term" value="F:zinc ion binding"/>
    <property type="evidence" value="ECO:0007669"/>
    <property type="project" value="UniProtKB-KW"/>
</dbReference>